<dbReference type="PANTHER" id="PTHR11138">
    <property type="entry name" value="METHIONYL-TRNA FORMYLTRANSFERASE"/>
    <property type="match status" value="1"/>
</dbReference>
<evidence type="ECO:0000256" key="5">
    <source>
        <dbReference type="HAMAP-Rule" id="MF_00182"/>
    </source>
</evidence>
<dbReference type="InterPro" id="IPR041711">
    <property type="entry name" value="Met-tRNA-FMT_N"/>
</dbReference>
<dbReference type="InterPro" id="IPR005793">
    <property type="entry name" value="Formyl_trans_C"/>
</dbReference>
<feature type="binding site" evidence="5">
    <location>
        <begin position="112"/>
        <end position="115"/>
    </location>
    <ligand>
        <name>(6S)-5,6,7,8-tetrahydrofolate</name>
        <dbReference type="ChEBI" id="CHEBI:57453"/>
    </ligand>
</feature>
<feature type="domain" description="Formyl transferase N-terminal" evidence="6">
    <location>
        <begin position="5"/>
        <end position="183"/>
    </location>
</feature>
<evidence type="ECO:0000313" key="8">
    <source>
        <dbReference type="EMBL" id="QQP90015.1"/>
    </source>
</evidence>
<sequence length="311" mass="32739">MTPLRLAFMGTPEFAAVGLRALIDAGHEIACVYSQPPRPAGRGHQTQRSPVHVLAEERGIPVRTPKSLRTAEAQADFDALGLDCAVVAAYGLILPQPILDAPRLGCLNIHASLLPRWRGAAPIHRALLAGDAETGVTIMRMDAGLDTGPMLLKGNVPITERTTAVELHDALAVLGADLIVKALDGVAAGSLTPVPQPEEGVTYAAKLTREDGRLDWNRSAAETERQVRALNPWPGVWFDLGKERIKVLGAEAAGNPSGAAPGTLLDGRLTVACVEGAIRLTRVQRPGKAAVDGDAFLRGFQLPVGTALTAP</sequence>
<accession>A0ABX7B8T5</accession>
<dbReference type="SUPFAM" id="SSF53328">
    <property type="entry name" value="Formyltransferase"/>
    <property type="match status" value="1"/>
</dbReference>
<dbReference type="RefSeq" id="WP_201076838.1">
    <property type="nucleotide sequence ID" value="NZ_CP067420.1"/>
</dbReference>
<evidence type="ECO:0000259" key="6">
    <source>
        <dbReference type="Pfam" id="PF00551"/>
    </source>
</evidence>
<dbReference type="PROSITE" id="PS00373">
    <property type="entry name" value="GART"/>
    <property type="match status" value="1"/>
</dbReference>
<reference evidence="8" key="1">
    <citation type="submission" date="2021-02" db="EMBL/GenBank/DDBJ databases">
        <title>Skermanella TT6 skin isolate.</title>
        <authorList>
            <person name="Lee K."/>
            <person name="Ganzorig M."/>
        </authorList>
    </citation>
    <scope>NUCLEOTIDE SEQUENCE</scope>
    <source>
        <strain evidence="8">TT6</strain>
    </source>
</reference>
<comment type="catalytic activity">
    <reaction evidence="5">
        <text>L-methionyl-tRNA(fMet) + (6R)-10-formyltetrahydrofolate = N-formyl-L-methionyl-tRNA(fMet) + (6S)-5,6,7,8-tetrahydrofolate + H(+)</text>
        <dbReference type="Rhea" id="RHEA:24380"/>
        <dbReference type="Rhea" id="RHEA-COMP:9952"/>
        <dbReference type="Rhea" id="RHEA-COMP:9953"/>
        <dbReference type="ChEBI" id="CHEBI:15378"/>
        <dbReference type="ChEBI" id="CHEBI:57453"/>
        <dbReference type="ChEBI" id="CHEBI:78530"/>
        <dbReference type="ChEBI" id="CHEBI:78844"/>
        <dbReference type="ChEBI" id="CHEBI:195366"/>
        <dbReference type="EC" id="2.1.2.9"/>
    </reaction>
</comment>
<dbReference type="NCBIfam" id="TIGR00460">
    <property type="entry name" value="fmt"/>
    <property type="match status" value="1"/>
</dbReference>
<dbReference type="EMBL" id="CP067420">
    <property type="protein sequence ID" value="QQP90015.1"/>
    <property type="molecule type" value="Genomic_DNA"/>
</dbReference>
<comment type="similarity">
    <text evidence="1 5">Belongs to the Fmt family.</text>
</comment>
<evidence type="ECO:0000259" key="7">
    <source>
        <dbReference type="Pfam" id="PF02911"/>
    </source>
</evidence>
<dbReference type="EC" id="2.1.2.9" evidence="2 5"/>
<evidence type="ECO:0000256" key="3">
    <source>
        <dbReference type="ARBA" id="ARBA00022679"/>
    </source>
</evidence>
<dbReference type="InterPro" id="IPR002376">
    <property type="entry name" value="Formyl_transf_N"/>
</dbReference>
<evidence type="ECO:0000313" key="9">
    <source>
        <dbReference type="Proteomes" id="UP000595197"/>
    </source>
</evidence>
<dbReference type="Pfam" id="PF00551">
    <property type="entry name" value="Formyl_trans_N"/>
    <property type="match status" value="1"/>
</dbReference>
<proteinExistence type="inferred from homology"/>
<organism evidence="8 9">
    <name type="scientific">Skermanella cutis</name>
    <dbReference type="NCBI Taxonomy" id="2775420"/>
    <lineage>
        <taxon>Bacteria</taxon>
        <taxon>Pseudomonadati</taxon>
        <taxon>Pseudomonadota</taxon>
        <taxon>Alphaproteobacteria</taxon>
        <taxon>Rhodospirillales</taxon>
        <taxon>Azospirillaceae</taxon>
        <taxon>Skermanella</taxon>
    </lineage>
</organism>
<feature type="domain" description="Formyl transferase C-terminal" evidence="7">
    <location>
        <begin position="206"/>
        <end position="300"/>
    </location>
</feature>
<evidence type="ECO:0000256" key="2">
    <source>
        <dbReference type="ARBA" id="ARBA00012261"/>
    </source>
</evidence>
<dbReference type="InterPro" id="IPR044135">
    <property type="entry name" value="Met-tRNA-FMT_C"/>
</dbReference>
<keyword evidence="9" id="KW-1185">Reference proteome</keyword>
<keyword evidence="4 5" id="KW-0648">Protein biosynthesis</keyword>
<dbReference type="HAMAP" id="MF_00182">
    <property type="entry name" value="Formyl_trans"/>
    <property type="match status" value="1"/>
</dbReference>
<name>A0ABX7B8T5_9PROT</name>
<dbReference type="CDD" id="cd08704">
    <property type="entry name" value="Met_tRNA_FMT_C"/>
    <property type="match status" value="1"/>
</dbReference>
<dbReference type="GO" id="GO:0004479">
    <property type="term" value="F:methionyl-tRNA formyltransferase activity"/>
    <property type="evidence" value="ECO:0007669"/>
    <property type="project" value="UniProtKB-EC"/>
</dbReference>
<dbReference type="InterPro" id="IPR005794">
    <property type="entry name" value="Fmt"/>
</dbReference>
<dbReference type="Gene3D" id="3.40.50.12230">
    <property type="match status" value="1"/>
</dbReference>
<evidence type="ECO:0000256" key="1">
    <source>
        <dbReference type="ARBA" id="ARBA00010699"/>
    </source>
</evidence>
<gene>
    <name evidence="5" type="primary">fmt</name>
    <name evidence="8" type="ORF">IGS68_01695</name>
</gene>
<comment type="function">
    <text evidence="5">Attaches a formyl group to the free amino group of methionyl-tRNA(fMet). The formyl group appears to play a dual role in the initiator identity of N-formylmethionyl-tRNA by promoting its recognition by IF2 and preventing the misappropriation of this tRNA by the elongation apparatus.</text>
</comment>
<keyword evidence="3 5" id="KW-0808">Transferase</keyword>
<dbReference type="InterPro" id="IPR036477">
    <property type="entry name" value="Formyl_transf_N_sf"/>
</dbReference>
<dbReference type="PANTHER" id="PTHR11138:SF5">
    <property type="entry name" value="METHIONYL-TRNA FORMYLTRANSFERASE, MITOCHONDRIAL"/>
    <property type="match status" value="1"/>
</dbReference>
<dbReference type="Pfam" id="PF02911">
    <property type="entry name" value="Formyl_trans_C"/>
    <property type="match status" value="1"/>
</dbReference>
<dbReference type="InterPro" id="IPR011034">
    <property type="entry name" value="Formyl_transferase-like_C_sf"/>
</dbReference>
<dbReference type="Proteomes" id="UP000595197">
    <property type="component" value="Chromosome"/>
</dbReference>
<dbReference type="InterPro" id="IPR001555">
    <property type="entry name" value="GART_AS"/>
</dbReference>
<protein>
    <recommendedName>
        <fullName evidence="2 5">Methionyl-tRNA formyltransferase</fullName>
        <ecNumber evidence="2 5">2.1.2.9</ecNumber>
    </recommendedName>
</protein>
<evidence type="ECO:0000256" key="4">
    <source>
        <dbReference type="ARBA" id="ARBA00022917"/>
    </source>
</evidence>
<dbReference type="SUPFAM" id="SSF50486">
    <property type="entry name" value="FMT C-terminal domain-like"/>
    <property type="match status" value="1"/>
</dbReference>
<dbReference type="CDD" id="cd08646">
    <property type="entry name" value="FMT_core_Met-tRNA-FMT_N"/>
    <property type="match status" value="1"/>
</dbReference>